<dbReference type="AlphaFoldDB" id="A0A9P6TIQ0"/>
<dbReference type="SUPFAM" id="SSF52540">
    <property type="entry name" value="P-loop containing nucleoside triphosphate hydrolases"/>
    <property type="match status" value="1"/>
</dbReference>
<organism evidence="5 6">
    <name type="scientific">Cronartium quercuum f. sp. fusiforme G11</name>
    <dbReference type="NCBI Taxonomy" id="708437"/>
    <lineage>
        <taxon>Eukaryota</taxon>
        <taxon>Fungi</taxon>
        <taxon>Dikarya</taxon>
        <taxon>Basidiomycota</taxon>
        <taxon>Pucciniomycotina</taxon>
        <taxon>Pucciniomycetes</taxon>
        <taxon>Pucciniales</taxon>
        <taxon>Coleosporiaceae</taxon>
        <taxon>Cronartium</taxon>
    </lineage>
</organism>
<dbReference type="Gene3D" id="3.40.50.300">
    <property type="entry name" value="P-loop containing nucleotide triphosphate hydrolases"/>
    <property type="match status" value="1"/>
</dbReference>
<dbReference type="InterPro" id="IPR027417">
    <property type="entry name" value="P-loop_NTPase"/>
</dbReference>
<evidence type="ECO:0000256" key="2">
    <source>
        <dbReference type="ARBA" id="ARBA00022741"/>
    </source>
</evidence>
<dbReference type="GO" id="GO:0016887">
    <property type="term" value="F:ATP hydrolysis activity"/>
    <property type="evidence" value="ECO:0007669"/>
    <property type="project" value="InterPro"/>
</dbReference>
<accession>A0A9P6TIQ0</accession>
<dbReference type="Pfam" id="PF03969">
    <property type="entry name" value="AFG1_ATPase"/>
    <property type="match status" value="1"/>
</dbReference>
<dbReference type="Proteomes" id="UP000886653">
    <property type="component" value="Unassembled WGS sequence"/>
</dbReference>
<keyword evidence="2" id="KW-0547">Nucleotide-binding</keyword>
<dbReference type="PANTHER" id="PTHR12169">
    <property type="entry name" value="ATPASE N2B"/>
    <property type="match status" value="1"/>
</dbReference>
<dbReference type="NCBIfam" id="NF040713">
    <property type="entry name" value="ZapE"/>
    <property type="match status" value="1"/>
</dbReference>
<feature type="compositionally biased region" description="Polar residues" evidence="4">
    <location>
        <begin position="74"/>
        <end position="89"/>
    </location>
</feature>
<dbReference type="EMBL" id="MU167210">
    <property type="protein sequence ID" value="KAG0152018.1"/>
    <property type="molecule type" value="Genomic_DNA"/>
</dbReference>
<keyword evidence="6" id="KW-1185">Reference proteome</keyword>
<proteinExistence type="inferred from homology"/>
<dbReference type="OrthoDB" id="548867at2759"/>
<dbReference type="InterPro" id="IPR005654">
    <property type="entry name" value="ATPase_AFG1-like"/>
</dbReference>
<comment type="caution">
    <text evidence="5">The sequence shown here is derived from an EMBL/GenBank/DDBJ whole genome shotgun (WGS) entry which is preliminary data.</text>
</comment>
<gene>
    <name evidence="5" type="ORF">CROQUDRAFT_86235</name>
</gene>
<evidence type="ECO:0000313" key="6">
    <source>
        <dbReference type="Proteomes" id="UP000886653"/>
    </source>
</evidence>
<keyword evidence="3" id="KW-0067">ATP-binding</keyword>
<comment type="similarity">
    <text evidence="1">Belongs to the AFG1 ATPase family.</text>
</comment>
<name>A0A9P6TIQ0_9BASI</name>
<evidence type="ECO:0000313" key="5">
    <source>
        <dbReference type="EMBL" id="KAG0152018.1"/>
    </source>
</evidence>
<reference evidence="5" key="1">
    <citation type="submission" date="2013-11" db="EMBL/GenBank/DDBJ databases">
        <title>Genome sequence of the fusiform rust pathogen reveals effectors for host alternation and coevolution with pine.</title>
        <authorList>
            <consortium name="DOE Joint Genome Institute"/>
            <person name="Smith K."/>
            <person name="Pendleton A."/>
            <person name="Kubisiak T."/>
            <person name="Anderson C."/>
            <person name="Salamov A."/>
            <person name="Aerts A."/>
            <person name="Riley R."/>
            <person name="Clum A."/>
            <person name="Lindquist E."/>
            <person name="Ence D."/>
            <person name="Campbell M."/>
            <person name="Kronenberg Z."/>
            <person name="Feau N."/>
            <person name="Dhillon B."/>
            <person name="Hamelin R."/>
            <person name="Burleigh J."/>
            <person name="Smith J."/>
            <person name="Yandell M."/>
            <person name="Nelson C."/>
            <person name="Grigoriev I."/>
            <person name="Davis J."/>
        </authorList>
    </citation>
    <scope>NUCLEOTIDE SEQUENCE</scope>
    <source>
        <strain evidence="5">G11</strain>
    </source>
</reference>
<dbReference type="GO" id="GO:0005524">
    <property type="term" value="F:ATP binding"/>
    <property type="evidence" value="ECO:0007669"/>
    <property type="project" value="UniProtKB-KW"/>
</dbReference>
<dbReference type="PANTHER" id="PTHR12169:SF6">
    <property type="entry name" value="AFG1-LIKE ATPASE"/>
    <property type="match status" value="1"/>
</dbReference>
<feature type="region of interest" description="Disordered" evidence="4">
    <location>
        <begin position="30"/>
        <end position="95"/>
    </location>
</feature>
<evidence type="ECO:0000256" key="4">
    <source>
        <dbReference type="SAM" id="MobiDB-lite"/>
    </source>
</evidence>
<sequence>MPIPHPLSLAGRRLRSLRRASKLAYPPATTAHLQASSAPHRHSLNTTQARPSASASPTFSTPPTSTQPLPDSHTPFNSAPLQTHSQLPASSRAGGPIDIYRSRVEAGILREDAHQLTIVNKLQDLYNRLSEYHPPTIQLSPPSAVGSSSEGWLNRLAGGIFNNRNPNSSPPNSNLNAPKGLYLYGSVGTGKSMLMDLFYDSLPSLGNVALPAQRIHFHQFMVEVHKRNHALQYPTDGTADHVQVDVLVSIARDLARESRILCFDEFQASDRSRESRCPRVTDIVDAMILKRLFETLIAYGVVCVMTSNRHPDELYKNGIQRASFVPCIELIKSQFLVTDLNSGTDYRKQPHALSKVYFSPLDQPNRAEFNKLFEALTDDDPVLPDRVLKIWGRTLKVPLSTGEVAWFNFQELCGNALSASDYLEIVKLIYILIKLPCSLSYKKLIKGDLLSSIDFTQARRFILFLDAAYESKTKLFTLSEIFSDGSEKSQKSISPEMRAAMDDLGLDLQTIGTSSLFSGEEETFAWARAVSRLSEMGTVNWSRQHRGPRIGASDLVIDPAASDHSSILLH</sequence>
<evidence type="ECO:0000256" key="3">
    <source>
        <dbReference type="ARBA" id="ARBA00022840"/>
    </source>
</evidence>
<feature type="compositionally biased region" description="Low complexity" evidence="4">
    <location>
        <begin position="51"/>
        <end position="72"/>
    </location>
</feature>
<evidence type="ECO:0008006" key="7">
    <source>
        <dbReference type="Google" id="ProtNLM"/>
    </source>
</evidence>
<dbReference type="GO" id="GO:0005739">
    <property type="term" value="C:mitochondrion"/>
    <property type="evidence" value="ECO:0007669"/>
    <property type="project" value="TreeGrafter"/>
</dbReference>
<dbReference type="GO" id="GO:0006515">
    <property type="term" value="P:protein quality control for misfolded or incompletely synthesized proteins"/>
    <property type="evidence" value="ECO:0007669"/>
    <property type="project" value="TreeGrafter"/>
</dbReference>
<protein>
    <recommendedName>
        <fullName evidence="7">AFG1-like ATPase</fullName>
    </recommendedName>
</protein>
<evidence type="ECO:0000256" key="1">
    <source>
        <dbReference type="ARBA" id="ARBA00010322"/>
    </source>
</evidence>